<evidence type="ECO:0000313" key="2">
    <source>
        <dbReference type="Proteomes" id="UP000641025"/>
    </source>
</evidence>
<protein>
    <submittedName>
        <fullName evidence="1">Uncharacterized protein</fullName>
    </submittedName>
</protein>
<organism evidence="1 2">
    <name type="scientific">Geomonas propionica</name>
    <dbReference type="NCBI Taxonomy" id="2798582"/>
    <lineage>
        <taxon>Bacteria</taxon>
        <taxon>Pseudomonadati</taxon>
        <taxon>Thermodesulfobacteriota</taxon>
        <taxon>Desulfuromonadia</taxon>
        <taxon>Geobacterales</taxon>
        <taxon>Geobacteraceae</taxon>
        <taxon>Geomonas</taxon>
    </lineage>
</organism>
<reference evidence="1 2" key="1">
    <citation type="submission" date="2020-12" db="EMBL/GenBank/DDBJ databases">
        <title>Geomonas sp. Red259, isolated from paddy soil.</title>
        <authorList>
            <person name="Xu Z."/>
            <person name="Zhang Z."/>
            <person name="Masuda Y."/>
            <person name="Itoh H."/>
            <person name="Senoo K."/>
        </authorList>
    </citation>
    <scope>NUCLEOTIDE SEQUENCE [LARGE SCALE GENOMIC DNA]</scope>
    <source>
        <strain evidence="1 2">Red259</strain>
    </source>
</reference>
<evidence type="ECO:0000313" key="1">
    <source>
        <dbReference type="EMBL" id="MBJ6798859.1"/>
    </source>
</evidence>
<dbReference type="RefSeq" id="WP_199393383.1">
    <property type="nucleotide sequence ID" value="NZ_JAEMHK010000001.1"/>
</dbReference>
<sequence>MKRVLRTVALIWHALHPAQGGTPRPIEPGEVRRCDPADIRGGMGLYLDASGELRLFVPECGGLAAPVVLFRLKREGFSRSRVRMVDGGLLIEARR</sequence>
<gene>
    <name evidence="1" type="ORF">JFN90_01770</name>
</gene>
<dbReference type="Proteomes" id="UP000641025">
    <property type="component" value="Unassembled WGS sequence"/>
</dbReference>
<proteinExistence type="predicted"/>
<dbReference type="EMBL" id="JAEMHK010000001">
    <property type="protein sequence ID" value="MBJ6798859.1"/>
    <property type="molecule type" value="Genomic_DNA"/>
</dbReference>
<accession>A0ABS0YLN6</accession>
<keyword evidence="2" id="KW-1185">Reference proteome</keyword>
<comment type="caution">
    <text evidence="1">The sequence shown here is derived from an EMBL/GenBank/DDBJ whole genome shotgun (WGS) entry which is preliminary data.</text>
</comment>
<name>A0ABS0YLN6_9BACT</name>